<dbReference type="Proteomes" id="UP000306631">
    <property type="component" value="Unassembled WGS sequence"/>
</dbReference>
<dbReference type="AlphaFoldDB" id="A0A4S2CZT6"/>
<dbReference type="EMBL" id="SRYW01000007">
    <property type="protein sequence ID" value="TGY34236.1"/>
    <property type="molecule type" value="Genomic_DNA"/>
</dbReference>
<dbReference type="OrthoDB" id="5786063at2"/>
<proteinExistence type="predicted"/>
<accession>A0A4S2CZT6</accession>
<dbReference type="Pfam" id="PF00857">
    <property type="entry name" value="Isochorismatase"/>
    <property type="match status" value="1"/>
</dbReference>
<organism evidence="2 3">
    <name type="scientific">Stenotrophomonas maltophilia</name>
    <name type="common">Pseudomonas maltophilia</name>
    <name type="synonym">Xanthomonas maltophilia</name>
    <dbReference type="NCBI Taxonomy" id="40324"/>
    <lineage>
        <taxon>Bacteria</taxon>
        <taxon>Pseudomonadati</taxon>
        <taxon>Pseudomonadota</taxon>
        <taxon>Gammaproteobacteria</taxon>
        <taxon>Lysobacterales</taxon>
        <taxon>Lysobacteraceae</taxon>
        <taxon>Stenotrophomonas</taxon>
        <taxon>Stenotrophomonas maltophilia group</taxon>
    </lineage>
</organism>
<dbReference type="CDD" id="cd01012">
    <property type="entry name" value="YcaC_related"/>
    <property type="match status" value="1"/>
</dbReference>
<dbReference type="SUPFAM" id="SSF52499">
    <property type="entry name" value="Isochorismatase-like hydrolases"/>
    <property type="match status" value="1"/>
</dbReference>
<protein>
    <submittedName>
        <fullName evidence="2">Hydrolase</fullName>
    </submittedName>
</protein>
<evidence type="ECO:0000313" key="3">
    <source>
        <dbReference type="Proteomes" id="UP000306631"/>
    </source>
</evidence>
<sequence length="213" mass="23330">MASEPFRDPASDTLLTPQNAAFVIIDYQPVQVNSIASMDRQLLVNNIVGTATATVAYGLPIVHSTVNVQTGLNKPPIPQLRKVLEGYPTYDRTTINSWEDVAFRQAVQATGRRKLIMTALWTEACLTFPALDALREGYEVYVVVDAVGGTSLAAHDAAVRRIEQAGGVLISVTQLFCELQRDWNRSDTVPAFIDLFIRTGGTAGIQFAYDRTP</sequence>
<dbReference type="InterPro" id="IPR053152">
    <property type="entry name" value="Hydrolase_YcaC-like"/>
</dbReference>
<evidence type="ECO:0000259" key="1">
    <source>
        <dbReference type="Pfam" id="PF00857"/>
    </source>
</evidence>
<feature type="domain" description="Isochorismatase-like" evidence="1">
    <location>
        <begin position="21"/>
        <end position="174"/>
    </location>
</feature>
<dbReference type="Gene3D" id="3.40.50.850">
    <property type="entry name" value="Isochorismatase-like"/>
    <property type="match status" value="1"/>
</dbReference>
<dbReference type="InterPro" id="IPR036380">
    <property type="entry name" value="Isochorismatase-like_sf"/>
</dbReference>
<dbReference type="PANTHER" id="PTHR43559">
    <property type="entry name" value="HYDROLASE YCAC-RELATED"/>
    <property type="match status" value="1"/>
</dbReference>
<dbReference type="PANTHER" id="PTHR43559:SF1">
    <property type="entry name" value="HYDROLASE"/>
    <property type="match status" value="1"/>
</dbReference>
<evidence type="ECO:0000313" key="2">
    <source>
        <dbReference type="EMBL" id="TGY34236.1"/>
    </source>
</evidence>
<dbReference type="InterPro" id="IPR000868">
    <property type="entry name" value="Isochorismatase-like_dom"/>
</dbReference>
<comment type="caution">
    <text evidence="2">The sequence shown here is derived from an EMBL/GenBank/DDBJ whole genome shotgun (WGS) entry which is preliminary data.</text>
</comment>
<reference evidence="2 3" key="1">
    <citation type="submission" date="2019-04" db="EMBL/GenBank/DDBJ databases">
        <title>Microbes associate with the intestines of laboratory mice.</title>
        <authorList>
            <person name="Navarre W."/>
            <person name="Wong E."/>
            <person name="Huang K."/>
            <person name="Tropini C."/>
            <person name="Ng K."/>
            <person name="Yu B."/>
        </authorList>
    </citation>
    <scope>NUCLEOTIDE SEQUENCE [LARGE SCALE GENOMIC DNA]</scope>
    <source>
        <strain evidence="2 3">NM62_B4-13</strain>
    </source>
</reference>
<dbReference type="GO" id="GO:0016787">
    <property type="term" value="F:hydrolase activity"/>
    <property type="evidence" value="ECO:0007669"/>
    <property type="project" value="UniProtKB-KW"/>
</dbReference>
<gene>
    <name evidence="2" type="ORF">E5352_10235</name>
</gene>
<dbReference type="RefSeq" id="WP_136004923.1">
    <property type="nucleotide sequence ID" value="NZ_SRYW01000007.1"/>
</dbReference>
<name>A0A4S2CZT6_STEMA</name>
<keyword evidence="2" id="KW-0378">Hydrolase</keyword>